<dbReference type="NCBIfam" id="TIGR03062">
    <property type="entry name" value="pip_yhgE_Cterm"/>
    <property type="match status" value="1"/>
</dbReference>
<evidence type="ECO:0000259" key="6">
    <source>
        <dbReference type="Pfam" id="PF12698"/>
    </source>
</evidence>
<feature type="domain" description="ABC-2 type transporter transmembrane" evidence="6">
    <location>
        <begin position="595"/>
        <end position="784"/>
    </location>
</feature>
<keyword evidence="3 5" id="KW-1133">Transmembrane helix</keyword>
<evidence type="ECO:0000256" key="5">
    <source>
        <dbReference type="SAM" id="Phobius"/>
    </source>
</evidence>
<accession>A0ABW1X3L5</accession>
<evidence type="ECO:0000313" key="8">
    <source>
        <dbReference type="Proteomes" id="UP001596266"/>
    </source>
</evidence>
<feature type="transmembrane region" description="Helical" evidence="5">
    <location>
        <begin position="650"/>
        <end position="673"/>
    </location>
</feature>
<dbReference type="InterPro" id="IPR051328">
    <property type="entry name" value="T7SS_ABC-Transporter"/>
</dbReference>
<reference evidence="8" key="1">
    <citation type="journal article" date="2019" name="Int. J. Syst. Evol. Microbiol.">
        <title>The Global Catalogue of Microorganisms (GCM) 10K type strain sequencing project: providing services to taxonomists for standard genome sequencing and annotation.</title>
        <authorList>
            <consortium name="The Broad Institute Genomics Platform"/>
            <consortium name="The Broad Institute Genome Sequencing Center for Infectious Disease"/>
            <person name="Wu L."/>
            <person name="Ma J."/>
        </authorList>
    </citation>
    <scope>NUCLEOTIDE SEQUENCE [LARGE SCALE GENOMIC DNA]</scope>
    <source>
        <strain evidence="8">CGMCC 1.15277</strain>
    </source>
</reference>
<feature type="domain" description="ABC-2 type transporter transmembrane" evidence="6">
    <location>
        <begin position="20"/>
        <end position="178"/>
    </location>
</feature>
<proteinExistence type="predicted"/>
<protein>
    <submittedName>
        <fullName evidence="7">YhgE/Pip domain-containing protein</fullName>
    </submittedName>
</protein>
<keyword evidence="2 5" id="KW-0812">Transmembrane</keyword>
<evidence type="ECO:0000256" key="1">
    <source>
        <dbReference type="ARBA" id="ARBA00004141"/>
    </source>
</evidence>
<evidence type="ECO:0000256" key="4">
    <source>
        <dbReference type="ARBA" id="ARBA00023136"/>
    </source>
</evidence>
<comment type="subcellular location">
    <subcellularLocation>
        <location evidence="1">Membrane</location>
        <topology evidence="1">Multi-pass membrane protein</topology>
    </subcellularLocation>
</comment>
<sequence length="806" mass="82071">MLLSRFELRRFRGPLPVLALLFVLLVPVVYGAVYLAANWDPYGRLENLPVAIVNADKPVDYEGRTVAAGKDITDELLEGNSFQWHVTDAADADAGLAEGRYYLVLDIPSDFSAHLISAASEKPLRAELTLRRNDANGFVIGSVTGQAQSKIERSVDQAAVDAYFQAVFKNLQTIRTGLSDAADGSQQVTDGLTSAKSGSAQLASGLATAETGSATLATGLTSASTGATKLASGANTLNDNMPALVDGAAQLDSGLDQLQTGSTKLADGATALGSGVGQLADGATSLSTGLNTLTSGSAKVADGATQVADGTQQLADKAVPVLDAVAKNQTRIATTVATVNQGIQDVHDGLSDAPDRASGALETARSQLAALAAADPAVAQTDQYQAAVKALETAGTRLEAIASDADALATDADTLNAAVQDAAEQGTPAKLSEQLTALNTGAHQVASGAAKVTDGAKSAQAGAAKLASGATSAQAGATKVATGATQLNAGITSANTGAGKLHTGTVQVADATGQLAEGADSLATGLAKADTGAKSLHTGLVKLHDGATTLDAGLAKLASGSSKLTTSLSDAVAKIPSVTGSNADQASWVLSQPADVHSVIDNPARVYGRGLAPLFFSIAMWVFGISGFLVMRPISGRLLAGRMNPLRLAIAAWTPFGAVALAGAGLMLATTWLTLGLDPVHGVALVGVVALTALVFSGIAHLFRTALGLPGSALLLVWLILQLSSTGGTYPAEVLPAFFRWIHPLMPISYTIDAFRYAISGGLTSRFLADMAVLVLIGVVVLVLDVLAVAARQRFRISDMHPPLQH</sequence>
<dbReference type="PANTHER" id="PTHR43077:SF5">
    <property type="entry name" value="PHAGE INFECTION PROTEIN"/>
    <property type="match status" value="1"/>
</dbReference>
<dbReference type="SUPFAM" id="SSF101967">
    <property type="entry name" value="Adhesin YadA, collagen-binding domain"/>
    <property type="match status" value="1"/>
</dbReference>
<evidence type="ECO:0000256" key="2">
    <source>
        <dbReference type="ARBA" id="ARBA00022692"/>
    </source>
</evidence>
<dbReference type="PANTHER" id="PTHR43077">
    <property type="entry name" value="TRANSPORT PERMEASE YVFS-RELATED"/>
    <property type="match status" value="1"/>
</dbReference>
<feature type="transmembrane region" description="Helical" evidence="5">
    <location>
        <begin position="771"/>
        <end position="791"/>
    </location>
</feature>
<dbReference type="Proteomes" id="UP001596266">
    <property type="component" value="Unassembled WGS sequence"/>
</dbReference>
<dbReference type="InterPro" id="IPR013525">
    <property type="entry name" value="ABC2_TM"/>
</dbReference>
<dbReference type="Pfam" id="PF12698">
    <property type="entry name" value="ABC2_membrane_3"/>
    <property type="match status" value="2"/>
</dbReference>
<gene>
    <name evidence="7" type="ORF">ACFP57_06915</name>
</gene>
<comment type="caution">
    <text evidence="7">The sequence shown here is derived from an EMBL/GenBank/DDBJ whole genome shotgun (WGS) entry which is preliminary data.</text>
</comment>
<dbReference type="NCBIfam" id="TIGR03061">
    <property type="entry name" value="pip_yhgE_Nterm"/>
    <property type="match status" value="1"/>
</dbReference>
<feature type="transmembrane region" description="Helical" evidence="5">
    <location>
        <begin position="706"/>
        <end position="725"/>
    </location>
</feature>
<evidence type="ECO:0000256" key="3">
    <source>
        <dbReference type="ARBA" id="ARBA00022989"/>
    </source>
</evidence>
<dbReference type="InterPro" id="IPR017501">
    <property type="entry name" value="Phage_infect_YhgE_C"/>
</dbReference>
<organism evidence="7 8">
    <name type="scientific">Luteococcus sanguinis</name>
    <dbReference type="NCBI Taxonomy" id="174038"/>
    <lineage>
        <taxon>Bacteria</taxon>
        <taxon>Bacillati</taxon>
        <taxon>Actinomycetota</taxon>
        <taxon>Actinomycetes</taxon>
        <taxon>Propionibacteriales</taxon>
        <taxon>Propionibacteriaceae</taxon>
        <taxon>Luteococcus</taxon>
    </lineage>
</organism>
<keyword evidence="4 5" id="KW-0472">Membrane</keyword>
<dbReference type="InterPro" id="IPR023908">
    <property type="entry name" value="xxxLxxG_rpt"/>
</dbReference>
<dbReference type="EMBL" id="JBHSUA010000015">
    <property type="protein sequence ID" value="MFC6396717.1"/>
    <property type="molecule type" value="Genomic_DNA"/>
</dbReference>
<evidence type="ECO:0000313" key="7">
    <source>
        <dbReference type="EMBL" id="MFC6396717.1"/>
    </source>
</evidence>
<dbReference type="InterPro" id="IPR017500">
    <property type="entry name" value="Phage_infect_YhgE_N"/>
</dbReference>
<feature type="transmembrane region" description="Helical" evidence="5">
    <location>
        <begin position="679"/>
        <end position="699"/>
    </location>
</feature>
<dbReference type="InterPro" id="IPR011049">
    <property type="entry name" value="Serralysin-like_metalloprot_C"/>
</dbReference>
<dbReference type="NCBIfam" id="TIGR03057">
    <property type="entry name" value="xxxLxxG_by_4"/>
    <property type="match status" value="7"/>
</dbReference>
<dbReference type="RefSeq" id="WP_343884291.1">
    <property type="nucleotide sequence ID" value="NZ_BAAAKI010000001.1"/>
</dbReference>
<name>A0ABW1X3L5_9ACTN</name>
<keyword evidence="8" id="KW-1185">Reference proteome</keyword>
<dbReference type="Gene3D" id="1.10.287.950">
    <property type="entry name" value="Methyl-accepting chemotaxis protein"/>
    <property type="match status" value="1"/>
</dbReference>
<feature type="transmembrane region" description="Helical" evidence="5">
    <location>
        <begin position="610"/>
        <end position="630"/>
    </location>
</feature>